<feature type="compositionally biased region" description="Basic and acidic residues" evidence="1">
    <location>
        <begin position="57"/>
        <end position="67"/>
    </location>
</feature>
<evidence type="ECO:0000313" key="2">
    <source>
        <dbReference type="EMBL" id="KAK8388961.1"/>
    </source>
</evidence>
<accession>A0AAW0TNS9</accession>
<feature type="region of interest" description="Disordered" evidence="1">
    <location>
        <begin position="1"/>
        <end position="85"/>
    </location>
</feature>
<evidence type="ECO:0000313" key="3">
    <source>
        <dbReference type="Proteomes" id="UP001487740"/>
    </source>
</evidence>
<reference evidence="2 3" key="1">
    <citation type="submission" date="2023-03" db="EMBL/GenBank/DDBJ databases">
        <title>High-quality genome of Scylla paramamosain provides insights in environmental adaptation.</title>
        <authorList>
            <person name="Zhang L."/>
        </authorList>
    </citation>
    <scope>NUCLEOTIDE SEQUENCE [LARGE SCALE GENOMIC DNA]</scope>
    <source>
        <strain evidence="2">LZ_2023a</strain>
        <tissue evidence="2">Muscle</tissue>
    </source>
</reference>
<feature type="compositionally biased region" description="Gly residues" evidence="1">
    <location>
        <begin position="15"/>
        <end position="45"/>
    </location>
</feature>
<name>A0AAW0TNS9_SCYPA</name>
<dbReference type="EMBL" id="JARAKH010000028">
    <property type="protein sequence ID" value="KAK8388961.1"/>
    <property type="molecule type" value="Genomic_DNA"/>
</dbReference>
<dbReference type="Proteomes" id="UP001487740">
    <property type="component" value="Unassembled WGS sequence"/>
</dbReference>
<feature type="compositionally biased region" description="Basic and acidic residues" evidence="1">
    <location>
        <begin position="76"/>
        <end position="85"/>
    </location>
</feature>
<organism evidence="2 3">
    <name type="scientific">Scylla paramamosain</name>
    <name type="common">Mud crab</name>
    <dbReference type="NCBI Taxonomy" id="85552"/>
    <lineage>
        <taxon>Eukaryota</taxon>
        <taxon>Metazoa</taxon>
        <taxon>Ecdysozoa</taxon>
        <taxon>Arthropoda</taxon>
        <taxon>Crustacea</taxon>
        <taxon>Multicrustacea</taxon>
        <taxon>Malacostraca</taxon>
        <taxon>Eumalacostraca</taxon>
        <taxon>Eucarida</taxon>
        <taxon>Decapoda</taxon>
        <taxon>Pleocyemata</taxon>
        <taxon>Brachyura</taxon>
        <taxon>Eubrachyura</taxon>
        <taxon>Portunoidea</taxon>
        <taxon>Portunidae</taxon>
        <taxon>Portuninae</taxon>
        <taxon>Scylla</taxon>
    </lineage>
</organism>
<comment type="caution">
    <text evidence="2">The sequence shown here is derived from an EMBL/GenBank/DDBJ whole genome shotgun (WGS) entry which is preliminary data.</text>
</comment>
<protein>
    <submittedName>
        <fullName evidence="2">Uncharacterized protein</fullName>
    </submittedName>
</protein>
<sequence>MGSGNSVTQDSGDSGTQGSGDSGTQGSGDSGTQGSGDSGTKGSGDSGTQVQWGQPHVQKDFLDKCGKNSETQITEHQGHTGDDFP</sequence>
<gene>
    <name evidence="2" type="ORF">O3P69_020726</name>
</gene>
<dbReference type="AlphaFoldDB" id="A0AAW0TNS9"/>
<proteinExistence type="predicted"/>
<evidence type="ECO:0000256" key="1">
    <source>
        <dbReference type="SAM" id="MobiDB-lite"/>
    </source>
</evidence>
<keyword evidence="3" id="KW-1185">Reference proteome</keyword>